<dbReference type="AlphaFoldDB" id="A0A4C1XYU4"/>
<accession>A0A4C1XYU4</accession>
<proteinExistence type="predicted"/>
<protein>
    <submittedName>
        <fullName evidence="1">Uncharacterized protein</fullName>
    </submittedName>
</protein>
<sequence>MVLFSAACERFYRRVGDIKNDCAVALNEHPEQGKTILLPVRYCGVFRKTIKNLLRLCEVRFSKMRVCGLFTVDAILLSGCWA</sequence>
<reference evidence="1 2" key="1">
    <citation type="journal article" date="2019" name="Commun. Biol.">
        <title>The bagworm genome reveals a unique fibroin gene that provides high tensile strength.</title>
        <authorList>
            <person name="Kono N."/>
            <person name="Nakamura H."/>
            <person name="Ohtoshi R."/>
            <person name="Tomita M."/>
            <person name="Numata K."/>
            <person name="Arakawa K."/>
        </authorList>
    </citation>
    <scope>NUCLEOTIDE SEQUENCE [LARGE SCALE GENOMIC DNA]</scope>
</reference>
<name>A0A4C1XYU4_EUMVA</name>
<dbReference type="OrthoDB" id="7490805at2759"/>
<dbReference type="Proteomes" id="UP000299102">
    <property type="component" value="Unassembled WGS sequence"/>
</dbReference>
<evidence type="ECO:0000313" key="1">
    <source>
        <dbReference type="EMBL" id="GBP68786.1"/>
    </source>
</evidence>
<organism evidence="1 2">
    <name type="scientific">Eumeta variegata</name>
    <name type="common">Bagworm moth</name>
    <name type="synonym">Eumeta japonica</name>
    <dbReference type="NCBI Taxonomy" id="151549"/>
    <lineage>
        <taxon>Eukaryota</taxon>
        <taxon>Metazoa</taxon>
        <taxon>Ecdysozoa</taxon>
        <taxon>Arthropoda</taxon>
        <taxon>Hexapoda</taxon>
        <taxon>Insecta</taxon>
        <taxon>Pterygota</taxon>
        <taxon>Neoptera</taxon>
        <taxon>Endopterygota</taxon>
        <taxon>Lepidoptera</taxon>
        <taxon>Glossata</taxon>
        <taxon>Ditrysia</taxon>
        <taxon>Tineoidea</taxon>
        <taxon>Psychidae</taxon>
        <taxon>Oiketicinae</taxon>
        <taxon>Eumeta</taxon>
    </lineage>
</organism>
<dbReference type="EMBL" id="BGZK01001023">
    <property type="protein sequence ID" value="GBP68786.1"/>
    <property type="molecule type" value="Genomic_DNA"/>
</dbReference>
<evidence type="ECO:0000313" key="2">
    <source>
        <dbReference type="Proteomes" id="UP000299102"/>
    </source>
</evidence>
<keyword evidence="2" id="KW-1185">Reference proteome</keyword>
<gene>
    <name evidence="1" type="ORF">EVAR_83519_1</name>
</gene>
<comment type="caution">
    <text evidence="1">The sequence shown here is derived from an EMBL/GenBank/DDBJ whole genome shotgun (WGS) entry which is preliminary data.</text>
</comment>